<feature type="domain" description="Glycosyl hydrolase family 31 C-terminal" evidence="6">
    <location>
        <begin position="635"/>
        <end position="736"/>
    </location>
</feature>
<reference evidence="7" key="1">
    <citation type="journal article" date="2021" name="PeerJ">
        <title>Extensive microbial diversity within the chicken gut microbiome revealed by metagenomics and culture.</title>
        <authorList>
            <person name="Gilroy R."/>
            <person name="Ravi A."/>
            <person name="Getino M."/>
            <person name="Pursley I."/>
            <person name="Horton D.L."/>
            <person name="Alikhan N.F."/>
            <person name="Baker D."/>
            <person name="Gharbi K."/>
            <person name="Hall N."/>
            <person name="Watson M."/>
            <person name="Adriaenssens E.M."/>
            <person name="Foster-Nyarko E."/>
            <person name="Jarju S."/>
            <person name="Secka A."/>
            <person name="Antonio M."/>
            <person name="Oren A."/>
            <person name="Chaudhuri R.R."/>
            <person name="La Ragione R."/>
            <person name="Hildebrand F."/>
            <person name="Pallen M.J."/>
        </authorList>
    </citation>
    <scope>NUCLEOTIDE SEQUENCE</scope>
    <source>
        <strain evidence="7">ChiSxjej3B15-24422</strain>
    </source>
</reference>
<comment type="caution">
    <text evidence="7">The sequence shown here is derived from an EMBL/GenBank/DDBJ whole genome shotgun (WGS) entry which is preliminary data.</text>
</comment>
<dbReference type="AlphaFoldDB" id="A0A9D1YML0"/>
<dbReference type="PANTHER" id="PTHR43863:SF2">
    <property type="entry name" value="MALTASE-GLUCOAMYLASE"/>
    <property type="match status" value="1"/>
</dbReference>
<dbReference type="EMBL" id="DXDD01000030">
    <property type="protein sequence ID" value="HIY59504.1"/>
    <property type="molecule type" value="Genomic_DNA"/>
</dbReference>
<dbReference type="InterPro" id="IPR025887">
    <property type="entry name" value="Glyco_hydro_31_N_dom"/>
</dbReference>
<sequence length="821" mass="93448">MLQAQLRRKRKITQTERRENALFLQSEAGLIRIWPQTEKIVRVSYTENGRFAEGQGAEYADLSASTDAALGCGWWDYAERKDEILIKTAALRIVVSRETGSIRYEKTDGTPLARERERESKTVEEFDAFRTVVNQNTQLEEIQTPDGVKRRIRAADRVFDRKLYHTRLYLSFAEGERLYGLGQSENGDWDLRHTTQYLHQANRKIALPLLLSGAGYGILLSTRSTAVFNDTNAGSWLYTEADEYLDYYFLAGRPDAVIRGFRALTGKAVMLPKWAFGYIQSRERYETAQELVDTAAQFRRRGIGLDCLVLDWQSWKGNLWGQKTFDENRFPDPADMLRRLHEMDVHFMISIWPNMSEDCENYREFAEAGLLLPASEMYDALSEEGRKLYWKQAERGLFVHGTDAWWCDSCEPVTPEWEKQMKPEPGEMYHEFVEAAGSILPIDQVNAYAMYHARAVWEGQRASMEKASMESLSMEKGSAAKAGGPEKRVVNLTRSGWAGSQRYGTILWSGDTGASWETLKKQIPAGLQFVAAGLPYWTLDIGGFFIKGGTPWFWDGRYDETNQDPAYRELYVRWFQYGAFLPVFRSHGTDCPREPWQFGSEGDPFYDAITSAIRLRYRLLPYLYSLAGGIWLEDQTMMRPLYFDFPEDERACGISDEFLLGPALLICPVTDPIPAQNGRQTGEAAAEGTVLRRVYLPAGTDWYDLYTKKRYEGGREVETVCDISRIPVYVRAGSILPLAAEPGESAAQMDGADLVLQVYPGADGSFTLYEDAGDGYGYEKGEYCLTRITWQEDAGRLSWETEGDGRFRKGKLEGRIMGGMQ</sequence>
<dbReference type="SUPFAM" id="SSF51445">
    <property type="entry name" value="(Trans)glycosidases"/>
    <property type="match status" value="1"/>
</dbReference>
<feature type="domain" description="DUF5110" evidence="5">
    <location>
        <begin position="754"/>
        <end position="798"/>
    </location>
</feature>
<dbReference type="SUPFAM" id="SSF51011">
    <property type="entry name" value="Glycosyl hydrolase domain"/>
    <property type="match status" value="1"/>
</dbReference>
<dbReference type="InterPro" id="IPR051816">
    <property type="entry name" value="Glycosyl_Hydrolase_31"/>
</dbReference>
<evidence type="ECO:0000259" key="4">
    <source>
        <dbReference type="Pfam" id="PF13802"/>
    </source>
</evidence>
<dbReference type="Gene3D" id="3.20.20.80">
    <property type="entry name" value="Glycosidases"/>
    <property type="match status" value="1"/>
</dbReference>
<organism evidence="7 8">
    <name type="scientific">Candidatus Eisenbergiella pullistercoris</name>
    <dbReference type="NCBI Taxonomy" id="2838555"/>
    <lineage>
        <taxon>Bacteria</taxon>
        <taxon>Bacillati</taxon>
        <taxon>Bacillota</taxon>
        <taxon>Clostridia</taxon>
        <taxon>Lachnospirales</taxon>
        <taxon>Lachnospiraceae</taxon>
        <taxon>Eisenbergiella</taxon>
    </lineage>
</organism>
<protein>
    <submittedName>
        <fullName evidence="7">DUF5110 domain-containing protein</fullName>
    </submittedName>
</protein>
<dbReference type="SUPFAM" id="SSF74650">
    <property type="entry name" value="Galactose mutarotase-like"/>
    <property type="match status" value="1"/>
</dbReference>
<proteinExistence type="inferred from homology"/>
<accession>A0A9D1YML0</accession>
<dbReference type="PANTHER" id="PTHR43863">
    <property type="entry name" value="HYDROLASE, PUTATIVE (AFU_ORTHOLOGUE AFUA_1G03140)-RELATED"/>
    <property type="match status" value="1"/>
</dbReference>
<dbReference type="InterPro" id="IPR048395">
    <property type="entry name" value="Glyco_hydro_31_C"/>
</dbReference>
<dbReference type="GO" id="GO:0004553">
    <property type="term" value="F:hydrolase activity, hydrolyzing O-glycosyl compounds"/>
    <property type="evidence" value="ECO:0007669"/>
    <property type="project" value="InterPro"/>
</dbReference>
<gene>
    <name evidence="7" type="ORF">H9831_02315</name>
</gene>
<evidence type="ECO:0000259" key="3">
    <source>
        <dbReference type="Pfam" id="PF01055"/>
    </source>
</evidence>
<evidence type="ECO:0000259" key="6">
    <source>
        <dbReference type="Pfam" id="PF21365"/>
    </source>
</evidence>
<feature type="domain" description="Glycoside hydrolase family 31 N-terminal" evidence="4">
    <location>
        <begin position="32"/>
        <end position="195"/>
    </location>
</feature>
<dbReference type="InterPro" id="IPR000322">
    <property type="entry name" value="Glyco_hydro_31_TIM"/>
</dbReference>
<dbReference type="Gene3D" id="2.60.40.1180">
    <property type="entry name" value="Golgi alpha-mannosidase II"/>
    <property type="match status" value="2"/>
</dbReference>
<keyword evidence="2" id="KW-0378">Hydrolase</keyword>
<reference evidence="7" key="2">
    <citation type="submission" date="2021-04" db="EMBL/GenBank/DDBJ databases">
        <authorList>
            <person name="Gilroy R."/>
        </authorList>
    </citation>
    <scope>NUCLEOTIDE SEQUENCE</scope>
    <source>
        <strain evidence="7">ChiSxjej3B15-24422</strain>
    </source>
</reference>
<evidence type="ECO:0000259" key="5">
    <source>
        <dbReference type="Pfam" id="PF17137"/>
    </source>
</evidence>
<keyword evidence="2" id="KW-0326">Glycosidase</keyword>
<dbReference type="InterPro" id="IPR033403">
    <property type="entry name" value="DUF5110"/>
</dbReference>
<evidence type="ECO:0000313" key="8">
    <source>
        <dbReference type="Proteomes" id="UP000824007"/>
    </source>
</evidence>
<dbReference type="Pfam" id="PF13802">
    <property type="entry name" value="Gal_mutarotas_2"/>
    <property type="match status" value="1"/>
</dbReference>
<dbReference type="InterPro" id="IPR011013">
    <property type="entry name" value="Gal_mutarotase_sf_dom"/>
</dbReference>
<dbReference type="GO" id="GO:0030246">
    <property type="term" value="F:carbohydrate binding"/>
    <property type="evidence" value="ECO:0007669"/>
    <property type="project" value="InterPro"/>
</dbReference>
<evidence type="ECO:0000256" key="2">
    <source>
        <dbReference type="RuleBase" id="RU361185"/>
    </source>
</evidence>
<dbReference type="InterPro" id="IPR017853">
    <property type="entry name" value="GH"/>
</dbReference>
<dbReference type="Pfam" id="PF21365">
    <property type="entry name" value="Glyco_hydro_31_3rd"/>
    <property type="match status" value="1"/>
</dbReference>
<dbReference type="Proteomes" id="UP000824007">
    <property type="component" value="Unassembled WGS sequence"/>
</dbReference>
<evidence type="ECO:0000313" key="7">
    <source>
        <dbReference type="EMBL" id="HIY59504.1"/>
    </source>
</evidence>
<dbReference type="InterPro" id="IPR013780">
    <property type="entry name" value="Glyco_hydro_b"/>
</dbReference>
<feature type="domain" description="Glycoside hydrolase family 31 TIM barrel" evidence="3">
    <location>
        <begin position="269"/>
        <end position="626"/>
    </location>
</feature>
<dbReference type="Gene3D" id="2.60.40.1760">
    <property type="entry name" value="glycosyl hydrolase (family 31)"/>
    <property type="match status" value="1"/>
</dbReference>
<dbReference type="CDD" id="cd14752">
    <property type="entry name" value="GH31_N"/>
    <property type="match status" value="1"/>
</dbReference>
<comment type="similarity">
    <text evidence="1 2">Belongs to the glycosyl hydrolase 31 family.</text>
</comment>
<dbReference type="GO" id="GO:0005975">
    <property type="term" value="P:carbohydrate metabolic process"/>
    <property type="evidence" value="ECO:0007669"/>
    <property type="project" value="InterPro"/>
</dbReference>
<dbReference type="Pfam" id="PF01055">
    <property type="entry name" value="Glyco_hydro_31_2nd"/>
    <property type="match status" value="1"/>
</dbReference>
<dbReference type="CDD" id="cd06591">
    <property type="entry name" value="GH31_xylosidase_XylS"/>
    <property type="match status" value="1"/>
</dbReference>
<evidence type="ECO:0000256" key="1">
    <source>
        <dbReference type="ARBA" id="ARBA00007806"/>
    </source>
</evidence>
<dbReference type="Pfam" id="PF17137">
    <property type="entry name" value="DUF5110"/>
    <property type="match status" value="1"/>
</dbReference>
<name>A0A9D1YML0_9FIRM</name>